<dbReference type="EMBL" id="AGNL01010019">
    <property type="protein sequence ID" value="EJK69471.1"/>
    <property type="molecule type" value="Genomic_DNA"/>
</dbReference>
<evidence type="ECO:0000313" key="2">
    <source>
        <dbReference type="EMBL" id="EJK69471.1"/>
    </source>
</evidence>
<proteinExistence type="predicted"/>
<dbReference type="Proteomes" id="UP000266841">
    <property type="component" value="Unassembled WGS sequence"/>
</dbReference>
<feature type="compositionally biased region" description="Basic and acidic residues" evidence="1">
    <location>
        <begin position="23"/>
        <end position="35"/>
    </location>
</feature>
<gene>
    <name evidence="2" type="ORF">THAOC_09270</name>
</gene>
<keyword evidence="3" id="KW-1185">Reference proteome</keyword>
<reference evidence="2 3" key="1">
    <citation type="journal article" date="2012" name="Genome Biol.">
        <title>Genome and low-iron response of an oceanic diatom adapted to chronic iron limitation.</title>
        <authorList>
            <person name="Lommer M."/>
            <person name="Specht M."/>
            <person name="Roy A.S."/>
            <person name="Kraemer L."/>
            <person name="Andreson R."/>
            <person name="Gutowska M.A."/>
            <person name="Wolf J."/>
            <person name="Bergner S.V."/>
            <person name="Schilhabel M.B."/>
            <person name="Klostermeier U.C."/>
            <person name="Beiko R.G."/>
            <person name="Rosenstiel P."/>
            <person name="Hippler M."/>
            <person name="Laroche J."/>
        </authorList>
    </citation>
    <scope>NUCLEOTIDE SEQUENCE [LARGE SCALE GENOMIC DNA]</scope>
    <source>
        <strain evidence="2 3">CCMP1005</strain>
    </source>
</reference>
<feature type="non-terminal residue" evidence="2">
    <location>
        <position position="1"/>
    </location>
</feature>
<organism evidence="2 3">
    <name type="scientific">Thalassiosira oceanica</name>
    <name type="common">Marine diatom</name>
    <dbReference type="NCBI Taxonomy" id="159749"/>
    <lineage>
        <taxon>Eukaryota</taxon>
        <taxon>Sar</taxon>
        <taxon>Stramenopiles</taxon>
        <taxon>Ochrophyta</taxon>
        <taxon>Bacillariophyta</taxon>
        <taxon>Coscinodiscophyceae</taxon>
        <taxon>Thalassiosirophycidae</taxon>
        <taxon>Thalassiosirales</taxon>
        <taxon>Thalassiosiraceae</taxon>
        <taxon>Thalassiosira</taxon>
    </lineage>
</organism>
<protein>
    <submittedName>
        <fullName evidence="2">Uncharacterized protein</fullName>
    </submittedName>
</protein>
<evidence type="ECO:0000313" key="3">
    <source>
        <dbReference type="Proteomes" id="UP000266841"/>
    </source>
</evidence>
<name>K0T7Y7_THAOC</name>
<comment type="caution">
    <text evidence="2">The sequence shown here is derived from an EMBL/GenBank/DDBJ whole genome shotgun (WGS) entry which is preliminary data.</text>
</comment>
<sequence>TPLAVGRGVHRVVQRLVAVLSHEVRGEDHDGRSEAGEGVPPEPAQEGVAPPRVLALKRHPFPVSPLIITPRSLKQLPNCAVKAGRKAAAARLDSPILLLSGCT</sequence>
<evidence type="ECO:0000256" key="1">
    <source>
        <dbReference type="SAM" id="MobiDB-lite"/>
    </source>
</evidence>
<dbReference type="AlphaFoldDB" id="K0T7Y7"/>
<feature type="region of interest" description="Disordered" evidence="1">
    <location>
        <begin position="23"/>
        <end position="47"/>
    </location>
</feature>
<accession>K0T7Y7</accession>